<proteinExistence type="inferred from homology"/>
<feature type="compositionally biased region" description="Basic and acidic residues" evidence="15">
    <location>
        <begin position="208"/>
        <end position="239"/>
    </location>
</feature>
<comment type="function">
    <text evidence="14">NQR complex catalyzes the reduction of ubiquinone-1 to ubiquinol by two successive reactions, coupled with the transport of Na(+) ions from the cytoplasm to the periplasm. NqrA to NqrE are probably involved in the second step, the conversion of ubisemiquinone to ubiquinol.</text>
</comment>
<evidence type="ECO:0000256" key="1">
    <source>
        <dbReference type="ARBA" id="ARBA00004127"/>
    </source>
</evidence>
<protein>
    <recommendedName>
        <fullName evidence="14">Na(+)-translocating NADH-quinone reductase subunit E</fullName>
        <shortName evidence="14">Na(+)-NQR subunit E</shortName>
        <shortName evidence="14">Na(+)-translocating NQR subunit E</shortName>
        <ecNumber evidence="14">7.2.1.1</ecNumber>
    </recommendedName>
    <alternativeName>
        <fullName evidence="14">NQR complex subunit E</fullName>
    </alternativeName>
    <alternativeName>
        <fullName evidence="14">NQR-1 subunit E</fullName>
    </alternativeName>
</protein>
<keyword evidence="12 14" id="KW-0472">Membrane</keyword>
<accession>A0A420E3Y8</accession>
<evidence type="ECO:0000256" key="5">
    <source>
        <dbReference type="ARBA" id="ARBA00022692"/>
    </source>
</evidence>
<dbReference type="GO" id="GO:0012505">
    <property type="term" value="C:endomembrane system"/>
    <property type="evidence" value="ECO:0007669"/>
    <property type="project" value="UniProtKB-SubCell"/>
</dbReference>
<evidence type="ECO:0000313" key="17">
    <source>
        <dbReference type="Proteomes" id="UP000285780"/>
    </source>
</evidence>
<dbReference type="HAMAP" id="MF_00429">
    <property type="entry name" value="NqrE"/>
    <property type="match status" value="1"/>
</dbReference>
<dbReference type="GO" id="GO:0005886">
    <property type="term" value="C:plasma membrane"/>
    <property type="evidence" value="ECO:0007669"/>
    <property type="project" value="UniProtKB-SubCell"/>
</dbReference>
<evidence type="ECO:0000256" key="2">
    <source>
        <dbReference type="ARBA" id="ARBA00022448"/>
    </source>
</evidence>
<feature type="region of interest" description="Disordered" evidence="15">
    <location>
        <begin position="207"/>
        <end position="249"/>
    </location>
</feature>
<evidence type="ECO:0000256" key="7">
    <source>
        <dbReference type="ARBA" id="ARBA00022989"/>
    </source>
</evidence>
<dbReference type="NCBIfam" id="TIGR01940">
    <property type="entry name" value="nqrE"/>
    <property type="match status" value="1"/>
</dbReference>
<evidence type="ECO:0000256" key="9">
    <source>
        <dbReference type="ARBA" id="ARBA00023053"/>
    </source>
</evidence>
<reference evidence="16 17" key="1">
    <citation type="submission" date="2018-09" db="EMBL/GenBank/DDBJ databases">
        <title>Genomic Encyclopedia of Archaeal and Bacterial Type Strains, Phase II (KMG-II): from individual species to whole genera.</title>
        <authorList>
            <person name="Goeker M."/>
        </authorList>
    </citation>
    <scope>NUCLEOTIDE SEQUENCE [LARGE SCALE GENOMIC DNA]</scope>
    <source>
        <strain evidence="16 17">DSM 16505</strain>
    </source>
</reference>
<dbReference type="PANTHER" id="PTHR30335">
    <property type="entry name" value="INTEGRAL MEMBRANE PROTEIN OF SOXR-REDUCING COMPLEX"/>
    <property type="match status" value="1"/>
</dbReference>
<comment type="subcellular location">
    <subcellularLocation>
        <location evidence="14">Cell membrane</location>
        <topology evidence="14">Multi-pass membrane protein</topology>
    </subcellularLocation>
    <subcellularLocation>
        <location evidence="1">Endomembrane system</location>
        <topology evidence="1">Multi-pass membrane protein</topology>
    </subcellularLocation>
</comment>
<dbReference type="GO" id="GO:0016655">
    <property type="term" value="F:oxidoreductase activity, acting on NAD(P)H, quinone or similar compound as acceptor"/>
    <property type="evidence" value="ECO:0007669"/>
    <property type="project" value="UniProtKB-UniRule"/>
</dbReference>
<dbReference type="EMBL" id="RAQM01000006">
    <property type="protein sequence ID" value="RKF04881.1"/>
    <property type="molecule type" value="Genomic_DNA"/>
</dbReference>
<dbReference type="AlphaFoldDB" id="A0A420E3Y8"/>
<feature type="transmembrane region" description="Helical" evidence="14">
    <location>
        <begin position="114"/>
        <end position="134"/>
    </location>
</feature>
<evidence type="ECO:0000256" key="11">
    <source>
        <dbReference type="ARBA" id="ARBA00023075"/>
    </source>
</evidence>
<keyword evidence="2 14" id="KW-0813">Transport</keyword>
<dbReference type="EC" id="7.2.1.1" evidence="14"/>
<evidence type="ECO:0000256" key="14">
    <source>
        <dbReference type="HAMAP-Rule" id="MF_00429"/>
    </source>
</evidence>
<dbReference type="Proteomes" id="UP000285780">
    <property type="component" value="Unassembled WGS sequence"/>
</dbReference>
<evidence type="ECO:0000256" key="15">
    <source>
        <dbReference type="SAM" id="MobiDB-lite"/>
    </source>
</evidence>
<evidence type="ECO:0000256" key="4">
    <source>
        <dbReference type="ARBA" id="ARBA00022519"/>
    </source>
</evidence>
<feature type="transmembrane region" description="Helical" evidence="14">
    <location>
        <begin position="146"/>
        <end position="166"/>
    </location>
</feature>
<dbReference type="InterPro" id="IPR050133">
    <property type="entry name" value="NqrDE/RnfAE_oxidrdctase"/>
</dbReference>
<evidence type="ECO:0000256" key="13">
    <source>
        <dbReference type="ARBA" id="ARBA00023201"/>
    </source>
</evidence>
<keyword evidence="11 14" id="KW-0830">Ubiquinone</keyword>
<comment type="subunit">
    <text evidence="14">Composed of six subunits; NqrA, NqrB, NqrC, NqrD, NqrE and NqrF.</text>
</comment>
<name>A0A420E3Y8_9FLAO</name>
<evidence type="ECO:0000256" key="8">
    <source>
        <dbReference type="ARBA" id="ARBA00023027"/>
    </source>
</evidence>
<dbReference type="Pfam" id="PF02508">
    <property type="entry name" value="Rnf-Nqr"/>
    <property type="match status" value="1"/>
</dbReference>
<evidence type="ECO:0000256" key="12">
    <source>
        <dbReference type="ARBA" id="ARBA00023136"/>
    </source>
</evidence>
<dbReference type="RefSeq" id="WP_028891370.1">
    <property type="nucleotide sequence ID" value="NZ_RAQM01000006.1"/>
</dbReference>
<evidence type="ECO:0000256" key="6">
    <source>
        <dbReference type="ARBA" id="ARBA00022967"/>
    </source>
</evidence>
<feature type="transmembrane region" description="Helical" evidence="14">
    <location>
        <begin position="6"/>
        <end position="30"/>
    </location>
</feature>
<feature type="transmembrane region" description="Helical" evidence="14">
    <location>
        <begin position="37"/>
        <end position="58"/>
    </location>
</feature>
<keyword evidence="17" id="KW-1185">Reference proteome</keyword>
<sequence>MEHIELFFKSIFIDNMVFATFLGMCSYLAVSKKVSTAVGLGAAVIFVLAVTVPVNWLLDQYLLQPGALKWLGAEYADYDLSFLSFIMFIATIATMVQLVEIIVEKFAPALYNSLGIFLPLIAVNCAILGGSLFMQSREIPTLGLSLTYGVGSGIGWFLAILAIAAIREKIRYSSVPPALRGLGITFIITGLMAIGFMSFGGMLTGGDDEGKKEETTAVQVEKKEVEEKKVETTEEKAEELANNTKEITE</sequence>
<gene>
    <name evidence="14" type="primary">nqrE</name>
    <name evidence="16" type="ORF">C8N26_0275</name>
</gene>
<keyword evidence="3 14" id="KW-1003">Cell membrane</keyword>
<keyword evidence="7 14" id="KW-1133">Transmembrane helix</keyword>
<organism evidence="16 17">
    <name type="scientific">Tenacibaculum lutimaris</name>
    <dbReference type="NCBI Taxonomy" id="285258"/>
    <lineage>
        <taxon>Bacteria</taxon>
        <taxon>Pseudomonadati</taxon>
        <taxon>Bacteroidota</taxon>
        <taxon>Flavobacteriia</taxon>
        <taxon>Flavobacteriales</taxon>
        <taxon>Flavobacteriaceae</taxon>
        <taxon>Tenacibaculum</taxon>
    </lineage>
</organism>
<dbReference type="GO" id="GO:0006814">
    <property type="term" value="P:sodium ion transport"/>
    <property type="evidence" value="ECO:0007669"/>
    <property type="project" value="UniProtKB-UniRule"/>
</dbReference>
<dbReference type="PANTHER" id="PTHR30335:SF1">
    <property type="entry name" value="NA(+)-TRANSLOCATING NADH-QUINONE REDUCTASE SUBUNIT E"/>
    <property type="match status" value="1"/>
</dbReference>
<keyword evidence="9 14" id="KW-0915">Sodium</keyword>
<keyword evidence="5 14" id="KW-0812">Transmembrane</keyword>
<dbReference type="InterPro" id="IPR003667">
    <property type="entry name" value="NqrDE/RnfAE"/>
</dbReference>
<dbReference type="GO" id="GO:0022904">
    <property type="term" value="P:respiratory electron transport chain"/>
    <property type="evidence" value="ECO:0007669"/>
    <property type="project" value="InterPro"/>
</dbReference>
<comment type="caution">
    <text evidence="16">The sequence shown here is derived from an EMBL/GenBank/DDBJ whole genome shotgun (WGS) entry which is preliminary data.</text>
</comment>
<keyword evidence="8 14" id="KW-0520">NAD</keyword>
<evidence type="ECO:0000313" key="16">
    <source>
        <dbReference type="EMBL" id="RKF04881.1"/>
    </source>
</evidence>
<keyword evidence="4" id="KW-0997">Cell inner membrane</keyword>
<dbReference type="InterPro" id="IPR010967">
    <property type="entry name" value="NqrE"/>
</dbReference>
<keyword evidence="6 14" id="KW-1278">Translocase</keyword>
<keyword evidence="10 14" id="KW-0406">Ion transport</keyword>
<feature type="transmembrane region" description="Helical" evidence="14">
    <location>
        <begin position="78"/>
        <end position="102"/>
    </location>
</feature>
<evidence type="ECO:0000256" key="3">
    <source>
        <dbReference type="ARBA" id="ARBA00022475"/>
    </source>
</evidence>
<dbReference type="GO" id="GO:0009276">
    <property type="term" value="C:Gram-negative-bacterium-type cell wall"/>
    <property type="evidence" value="ECO:0007669"/>
    <property type="project" value="InterPro"/>
</dbReference>
<keyword evidence="13 14" id="KW-0739">Sodium transport</keyword>
<feature type="transmembrane region" description="Helical" evidence="14">
    <location>
        <begin position="178"/>
        <end position="199"/>
    </location>
</feature>
<comment type="catalytic activity">
    <reaction evidence="14">
        <text>a ubiquinone + n Na(+)(in) + NADH + H(+) = a ubiquinol + n Na(+)(out) + NAD(+)</text>
        <dbReference type="Rhea" id="RHEA:47748"/>
        <dbReference type="Rhea" id="RHEA-COMP:9565"/>
        <dbReference type="Rhea" id="RHEA-COMP:9566"/>
        <dbReference type="ChEBI" id="CHEBI:15378"/>
        <dbReference type="ChEBI" id="CHEBI:16389"/>
        <dbReference type="ChEBI" id="CHEBI:17976"/>
        <dbReference type="ChEBI" id="CHEBI:29101"/>
        <dbReference type="ChEBI" id="CHEBI:57540"/>
        <dbReference type="ChEBI" id="CHEBI:57945"/>
        <dbReference type="EC" id="7.2.1.1"/>
    </reaction>
</comment>
<comment type="similarity">
    <text evidence="14">Belongs to the NqrDE/RnfAE family.</text>
</comment>
<evidence type="ECO:0000256" key="10">
    <source>
        <dbReference type="ARBA" id="ARBA00023065"/>
    </source>
</evidence>